<comment type="caution">
    <text evidence="1">The sequence shown here is derived from an EMBL/GenBank/DDBJ whole genome shotgun (WGS) entry which is preliminary data.</text>
</comment>
<evidence type="ECO:0000313" key="1">
    <source>
        <dbReference type="EMBL" id="HJH23776.1"/>
    </source>
</evidence>
<dbReference type="EMBL" id="DYTQ01000052">
    <property type="protein sequence ID" value="HJH23776.1"/>
    <property type="molecule type" value="Genomic_DNA"/>
</dbReference>
<protein>
    <submittedName>
        <fullName evidence="1">AlpA family phage regulatory protein</fullName>
    </submittedName>
</protein>
<name>A0A9D2VFQ4_9BURK</name>
<dbReference type="AlphaFoldDB" id="A0A9D2VFQ4"/>
<reference evidence="1" key="2">
    <citation type="submission" date="2021-09" db="EMBL/GenBank/DDBJ databases">
        <authorList>
            <person name="Gilroy R."/>
        </authorList>
    </citation>
    <scope>NUCLEOTIDE SEQUENCE</scope>
    <source>
        <strain evidence="1">CHK175-13533</strain>
    </source>
</reference>
<organism evidence="1 2">
    <name type="scientific">Paenalcaligenes hominis</name>
    <dbReference type="NCBI Taxonomy" id="643674"/>
    <lineage>
        <taxon>Bacteria</taxon>
        <taxon>Pseudomonadati</taxon>
        <taxon>Pseudomonadota</taxon>
        <taxon>Betaproteobacteria</taxon>
        <taxon>Burkholderiales</taxon>
        <taxon>Alcaligenaceae</taxon>
        <taxon>Paenalcaligenes</taxon>
    </lineage>
</organism>
<sequence length="31" mass="3581">MVLAVQERIGGVSRTIIYEWVKKGHFPKPIK</sequence>
<proteinExistence type="predicted"/>
<evidence type="ECO:0000313" key="2">
    <source>
        <dbReference type="Proteomes" id="UP000700248"/>
    </source>
</evidence>
<dbReference type="Pfam" id="PF05930">
    <property type="entry name" value="Phage_AlpA"/>
    <property type="match status" value="1"/>
</dbReference>
<reference evidence="1" key="1">
    <citation type="journal article" date="2021" name="PeerJ">
        <title>Extensive microbial diversity within the chicken gut microbiome revealed by metagenomics and culture.</title>
        <authorList>
            <person name="Gilroy R."/>
            <person name="Ravi A."/>
            <person name="Getino M."/>
            <person name="Pursley I."/>
            <person name="Horton D.L."/>
            <person name="Alikhan N.F."/>
            <person name="Baker D."/>
            <person name="Gharbi K."/>
            <person name="Hall N."/>
            <person name="Watson M."/>
            <person name="Adriaenssens E.M."/>
            <person name="Foster-Nyarko E."/>
            <person name="Jarju S."/>
            <person name="Secka A."/>
            <person name="Antonio M."/>
            <person name="Oren A."/>
            <person name="Chaudhuri R.R."/>
            <person name="La Ragione R."/>
            <person name="Hildebrand F."/>
            <person name="Pallen M.J."/>
        </authorList>
    </citation>
    <scope>NUCLEOTIDE SEQUENCE</scope>
    <source>
        <strain evidence="1">CHK175-13533</strain>
    </source>
</reference>
<dbReference type="InterPro" id="IPR010260">
    <property type="entry name" value="AlpA"/>
</dbReference>
<dbReference type="Proteomes" id="UP000700248">
    <property type="component" value="Unassembled WGS sequence"/>
</dbReference>
<accession>A0A9D2VFQ4</accession>
<dbReference type="Gene3D" id="1.10.238.160">
    <property type="match status" value="1"/>
</dbReference>
<gene>
    <name evidence="1" type="ORF">K8U84_04405</name>
</gene>